<feature type="region of interest" description="Disordered" evidence="1">
    <location>
        <begin position="74"/>
        <end position="117"/>
    </location>
</feature>
<keyword evidence="3" id="KW-1185">Reference proteome</keyword>
<reference evidence="2 3" key="1">
    <citation type="submission" date="2021-03" db="EMBL/GenBank/DDBJ databases">
        <title>Genomic and phenotypic characterization of Chloracidobacterium isolates provides evidence for multiple species.</title>
        <authorList>
            <person name="Saini M.K."/>
            <person name="Costas A.M.G."/>
            <person name="Tank M."/>
            <person name="Bryant D.A."/>
        </authorList>
    </citation>
    <scope>NUCLEOTIDE SEQUENCE [LARGE SCALE GENOMIC DNA]</scope>
    <source>
        <strain evidence="2 3">BV2-C</strain>
    </source>
</reference>
<evidence type="ECO:0000313" key="3">
    <source>
        <dbReference type="Proteomes" id="UP000676506"/>
    </source>
</evidence>
<dbReference type="Proteomes" id="UP000676506">
    <property type="component" value="Chromosome 1"/>
</dbReference>
<evidence type="ECO:0000256" key="1">
    <source>
        <dbReference type="SAM" id="MobiDB-lite"/>
    </source>
</evidence>
<proteinExistence type="predicted"/>
<protein>
    <recommendedName>
        <fullName evidence="4">DUF5666 domain-containing protein</fullName>
    </recommendedName>
</protein>
<evidence type="ECO:0000313" key="2">
    <source>
        <dbReference type="EMBL" id="QUW02231.1"/>
    </source>
</evidence>
<evidence type="ECO:0008006" key="4">
    <source>
        <dbReference type="Google" id="ProtNLM"/>
    </source>
</evidence>
<dbReference type="RefSeq" id="WP_211428121.1">
    <property type="nucleotide sequence ID" value="NZ_CP072648.1"/>
</dbReference>
<organism evidence="2 3">
    <name type="scientific">Chloracidobacterium validum</name>
    <dbReference type="NCBI Taxonomy" id="2821543"/>
    <lineage>
        <taxon>Bacteria</taxon>
        <taxon>Pseudomonadati</taxon>
        <taxon>Acidobacteriota</taxon>
        <taxon>Terriglobia</taxon>
        <taxon>Terriglobales</taxon>
        <taxon>Acidobacteriaceae</taxon>
        <taxon>Chloracidobacterium</taxon>
    </lineage>
</organism>
<dbReference type="EMBL" id="CP072648">
    <property type="protein sequence ID" value="QUW02231.1"/>
    <property type="molecule type" value="Genomic_DNA"/>
</dbReference>
<name>A0ABX8B5H9_9BACT</name>
<dbReference type="Gene3D" id="2.60.120.430">
    <property type="entry name" value="Galactose-binding lectin"/>
    <property type="match status" value="1"/>
</dbReference>
<gene>
    <name evidence="2" type="ORF">J8C06_07630</name>
</gene>
<sequence length="232" mass="25410">MHYRSALWLGFLGGALALPSLPLKADTIRLKNGQTVIGKIVRYENRRFVIVYERSSPATQATIALEDIESVEFDGRPLPPGYAGGGRDDQPSNPPEPPRRDPPPARVPPTTTGGLTQTVSVSAREDWTYTQLDVRRGDRIRVSARGIVRLDSRRQSPPDGIADDDPDKLMPGRPTGGLIAVIGDDNNDFIFIGSSREFVAQRSGKLYLSVNEGDLSDNSGSYEARVEVQRNP</sequence>
<feature type="region of interest" description="Disordered" evidence="1">
    <location>
        <begin position="151"/>
        <end position="171"/>
    </location>
</feature>
<accession>A0ABX8B5H9</accession>